<evidence type="ECO:0000256" key="1">
    <source>
        <dbReference type="SAM" id="MobiDB-lite"/>
    </source>
</evidence>
<feature type="compositionally biased region" description="Basic residues" evidence="1">
    <location>
        <begin position="154"/>
        <end position="165"/>
    </location>
</feature>
<dbReference type="EMBL" id="JAZHXI010000018">
    <property type="protein sequence ID" value="KAL2061701.1"/>
    <property type="molecule type" value="Genomic_DNA"/>
</dbReference>
<proteinExistence type="predicted"/>
<sequence>MPPQPETKGTHKNEARNNERLVKAASNGAPKDSVFMTRDREKLKTKGLGVIRGYSDIDRNDADRQVAVLSHQVTRHRNPFSFSPYALRDLNDITVGNRLDIVQQLLLEWTPQETNEDREQEVNTDQDDEDQDLEGLTPDWEKKLSNSEGTQLRTARKVHSPKVRSRQATVDEATDSTGETHNNSIANWLDGSDIGDKETLPWLDPSQAIEAIKTTAKRHTVSFEGPLPNRSSFEPYAKHVGHRLDQSGGDNLLVNKFRCA</sequence>
<feature type="compositionally biased region" description="Polar residues" evidence="1">
    <location>
        <begin position="175"/>
        <end position="186"/>
    </location>
</feature>
<dbReference type="Proteomes" id="UP001595075">
    <property type="component" value="Unassembled WGS sequence"/>
</dbReference>
<feature type="region of interest" description="Disordered" evidence="1">
    <location>
        <begin position="1"/>
        <end position="32"/>
    </location>
</feature>
<reference evidence="2 3" key="1">
    <citation type="journal article" date="2024" name="Commun. Biol.">
        <title>Comparative genomic analysis of thermophilic fungi reveals convergent evolutionary adaptations and gene losses.</title>
        <authorList>
            <person name="Steindorff A.S."/>
            <person name="Aguilar-Pontes M.V."/>
            <person name="Robinson A.J."/>
            <person name="Andreopoulos B."/>
            <person name="LaButti K."/>
            <person name="Kuo A."/>
            <person name="Mondo S."/>
            <person name="Riley R."/>
            <person name="Otillar R."/>
            <person name="Haridas S."/>
            <person name="Lipzen A."/>
            <person name="Grimwood J."/>
            <person name="Schmutz J."/>
            <person name="Clum A."/>
            <person name="Reid I.D."/>
            <person name="Moisan M.C."/>
            <person name="Butler G."/>
            <person name="Nguyen T.T.M."/>
            <person name="Dewar K."/>
            <person name="Conant G."/>
            <person name="Drula E."/>
            <person name="Henrissat B."/>
            <person name="Hansel C."/>
            <person name="Singer S."/>
            <person name="Hutchinson M.I."/>
            <person name="de Vries R.P."/>
            <person name="Natvig D.O."/>
            <person name="Powell A.J."/>
            <person name="Tsang A."/>
            <person name="Grigoriev I.V."/>
        </authorList>
    </citation>
    <scope>NUCLEOTIDE SEQUENCE [LARGE SCALE GENOMIC DNA]</scope>
    <source>
        <strain evidence="2 3">CBS 494.80</strain>
    </source>
</reference>
<gene>
    <name evidence="2" type="ORF">VTL71DRAFT_7079</name>
</gene>
<feature type="region of interest" description="Disordered" evidence="1">
    <location>
        <begin position="112"/>
        <end position="191"/>
    </location>
</feature>
<evidence type="ECO:0000313" key="2">
    <source>
        <dbReference type="EMBL" id="KAL2061701.1"/>
    </source>
</evidence>
<organism evidence="2 3">
    <name type="scientific">Oculimacula yallundae</name>
    <dbReference type="NCBI Taxonomy" id="86028"/>
    <lineage>
        <taxon>Eukaryota</taxon>
        <taxon>Fungi</taxon>
        <taxon>Dikarya</taxon>
        <taxon>Ascomycota</taxon>
        <taxon>Pezizomycotina</taxon>
        <taxon>Leotiomycetes</taxon>
        <taxon>Helotiales</taxon>
        <taxon>Ploettnerulaceae</taxon>
        <taxon>Oculimacula</taxon>
    </lineage>
</organism>
<evidence type="ECO:0000313" key="3">
    <source>
        <dbReference type="Proteomes" id="UP001595075"/>
    </source>
</evidence>
<comment type="caution">
    <text evidence="2">The sequence shown here is derived from an EMBL/GenBank/DDBJ whole genome shotgun (WGS) entry which is preliminary data.</text>
</comment>
<feature type="compositionally biased region" description="Basic and acidic residues" evidence="1">
    <location>
        <begin position="8"/>
        <end position="22"/>
    </location>
</feature>
<name>A0ABR4BWU7_9HELO</name>
<accession>A0ABR4BWU7</accession>
<keyword evidence="3" id="KW-1185">Reference proteome</keyword>
<protein>
    <submittedName>
        <fullName evidence="2">Uncharacterized protein</fullName>
    </submittedName>
</protein>
<feature type="compositionally biased region" description="Acidic residues" evidence="1">
    <location>
        <begin position="122"/>
        <end position="133"/>
    </location>
</feature>